<proteinExistence type="predicted"/>
<evidence type="ECO:0000313" key="2">
    <source>
        <dbReference type="EMBL" id="GAA1999137.1"/>
    </source>
</evidence>
<feature type="transmembrane region" description="Helical" evidence="1">
    <location>
        <begin position="122"/>
        <end position="143"/>
    </location>
</feature>
<keyword evidence="1" id="KW-0812">Transmembrane</keyword>
<evidence type="ECO:0008006" key="4">
    <source>
        <dbReference type="Google" id="ProtNLM"/>
    </source>
</evidence>
<keyword evidence="1" id="KW-0472">Membrane</keyword>
<gene>
    <name evidence="2" type="ORF">GCM10009755_03230</name>
</gene>
<dbReference type="EMBL" id="BAAANO010000004">
    <property type="protein sequence ID" value="GAA1999137.1"/>
    <property type="molecule type" value="Genomic_DNA"/>
</dbReference>
<evidence type="ECO:0000313" key="3">
    <source>
        <dbReference type="Proteomes" id="UP001500755"/>
    </source>
</evidence>
<dbReference type="Proteomes" id="UP001500755">
    <property type="component" value="Unassembled WGS sequence"/>
</dbReference>
<sequence>MNAQQRQPRSGLGFWLFVMAFVVAMAMIGDVGHVIIHREIPLQMGFKPDANATVVVAGLQASVHGWTTVAVPLGSLGAPAITFLIAADVARTVVAIVVAVLWAKCVRAMRLGLVYEPKPLRILARVTWTAVGGFALFCVLSTVGETFAAHDLGTANLQIRGESMATIVQFLIIATGSLSLWLGIRFGAITRATAEAPLGALSTPRPSTREETER</sequence>
<reference evidence="2 3" key="1">
    <citation type="journal article" date="2019" name="Int. J. Syst. Evol. Microbiol.">
        <title>The Global Catalogue of Microorganisms (GCM) 10K type strain sequencing project: providing services to taxonomists for standard genome sequencing and annotation.</title>
        <authorList>
            <consortium name="The Broad Institute Genomics Platform"/>
            <consortium name="The Broad Institute Genome Sequencing Center for Infectious Disease"/>
            <person name="Wu L."/>
            <person name="Ma J."/>
        </authorList>
    </citation>
    <scope>NUCLEOTIDE SEQUENCE [LARGE SCALE GENOMIC DNA]</scope>
    <source>
        <strain evidence="2 3">JCM 14546</strain>
    </source>
</reference>
<keyword evidence="1" id="KW-1133">Transmembrane helix</keyword>
<feature type="transmembrane region" description="Helical" evidence="1">
    <location>
        <begin position="80"/>
        <end position="102"/>
    </location>
</feature>
<organism evidence="2 3">
    <name type="scientific">Brevibacterium samyangense</name>
    <dbReference type="NCBI Taxonomy" id="366888"/>
    <lineage>
        <taxon>Bacteria</taxon>
        <taxon>Bacillati</taxon>
        <taxon>Actinomycetota</taxon>
        <taxon>Actinomycetes</taxon>
        <taxon>Micrococcales</taxon>
        <taxon>Brevibacteriaceae</taxon>
        <taxon>Brevibacterium</taxon>
    </lineage>
</organism>
<protein>
    <recommendedName>
        <fullName evidence="4">DUF2975 domain-containing protein</fullName>
    </recommendedName>
</protein>
<feature type="transmembrane region" description="Helical" evidence="1">
    <location>
        <begin position="163"/>
        <end position="184"/>
    </location>
</feature>
<keyword evidence="3" id="KW-1185">Reference proteome</keyword>
<name>A0ABN2T6J8_9MICO</name>
<comment type="caution">
    <text evidence="2">The sequence shown here is derived from an EMBL/GenBank/DDBJ whole genome shotgun (WGS) entry which is preliminary data.</text>
</comment>
<dbReference type="RefSeq" id="WP_344306372.1">
    <property type="nucleotide sequence ID" value="NZ_BAAANO010000004.1"/>
</dbReference>
<feature type="transmembrane region" description="Helical" evidence="1">
    <location>
        <begin position="12"/>
        <end position="36"/>
    </location>
</feature>
<accession>A0ABN2T6J8</accession>
<evidence type="ECO:0000256" key="1">
    <source>
        <dbReference type="SAM" id="Phobius"/>
    </source>
</evidence>